<evidence type="ECO:0000256" key="2">
    <source>
        <dbReference type="ARBA" id="ARBA00022801"/>
    </source>
</evidence>
<keyword evidence="2 3" id="KW-0378">Hydrolase</keyword>
<evidence type="ECO:0000313" key="3">
    <source>
        <dbReference type="EMBL" id="SMF32710.1"/>
    </source>
</evidence>
<dbReference type="STRING" id="560819.SAMN05428998_11161"/>
<dbReference type="SUPFAM" id="SSF54637">
    <property type="entry name" value="Thioesterase/thiol ester dehydrase-isomerase"/>
    <property type="match status" value="1"/>
</dbReference>
<reference evidence="3 4" key="1">
    <citation type="submission" date="2017-04" db="EMBL/GenBank/DDBJ databases">
        <authorList>
            <person name="Afonso C.L."/>
            <person name="Miller P.J."/>
            <person name="Scott M.A."/>
            <person name="Spackman E."/>
            <person name="Goraichik I."/>
            <person name="Dimitrov K.M."/>
            <person name="Suarez D.L."/>
            <person name="Swayne D.E."/>
        </authorList>
    </citation>
    <scope>NUCLEOTIDE SEQUENCE [LARGE SCALE GENOMIC DNA]</scope>
    <source>
        <strain evidence="3 4">USBA 355</strain>
    </source>
</reference>
<dbReference type="Gene3D" id="3.10.129.10">
    <property type="entry name" value="Hotdog Thioesterase"/>
    <property type="match status" value="1"/>
</dbReference>
<protein>
    <submittedName>
        <fullName evidence="3">Acyl-CoA thioester hydrolase</fullName>
    </submittedName>
</protein>
<dbReference type="EMBL" id="FWZX01000011">
    <property type="protein sequence ID" value="SMF32710.1"/>
    <property type="molecule type" value="Genomic_DNA"/>
</dbReference>
<gene>
    <name evidence="3" type="ORF">SAMN05428998_11161</name>
</gene>
<dbReference type="RefSeq" id="WP_085123440.1">
    <property type="nucleotide sequence ID" value="NZ_FWZX01000011.1"/>
</dbReference>
<accession>A0A1Y6BWS4</accession>
<evidence type="ECO:0000313" key="4">
    <source>
        <dbReference type="Proteomes" id="UP000192917"/>
    </source>
</evidence>
<evidence type="ECO:0000256" key="1">
    <source>
        <dbReference type="ARBA" id="ARBA00005953"/>
    </source>
</evidence>
<comment type="similarity">
    <text evidence="1">Belongs to the 4-hydroxybenzoyl-CoA thioesterase family.</text>
</comment>
<dbReference type="InterPro" id="IPR029069">
    <property type="entry name" value="HotDog_dom_sf"/>
</dbReference>
<dbReference type="InterPro" id="IPR050563">
    <property type="entry name" value="4-hydroxybenzoyl-CoA_TE"/>
</dbReference>
<dbReference type="PANTHER" id="PTHR31793">
    <property type="entry name" value="4-HYDROXYBENZOYL-COA THIOESTERASE FAMILY MEMBER"/>
    <property type="match status" value="1"/>
</dbReference>
<dbReference type="Proteomes" id="UP000192917">
    <property type="component" value="Unassembled WGS sequence"/>
</dbReference>
<dbReference type="AlphaFoldDB" id="A0A1Y6BWS4"/>
<dbReference type="Pfam" id="PF13279">
    <property type="entry name" value="4HBT_2"/>
    <property type="match status" value="1"/>
</dbReference>
<dbReference type="CDD" id="cd00586">
    <property type="entry name" value="4HBT"/>
    <property type="match status" value="1"/>
</dbReference>
<dbReference type="InterPro" id="IPR006684">
    <property type="entry name" value="YbgC/YbaW"/>
</dbReference>
<dbReference type="PANTHER" id="PTHR31793:SF37">
    <property type="entry name" value="ACYL-COA THIOESTER HYDROLASE YBGC"/>
    <property type="match status" value="1"/>
</dbReference>
<name>A0A1Y6BWS4_9PROT</name>
<sequence length="158" mass="17627">MSGAVSAEAPGSGFFEDREHCLPLRVYYEDTDAAGIVYYANYLRFAERGRSEFLRLAGIDQRPLFDSQDLAFAVRHASLDYRWPARLDDRLEVRSRLVRLGAASVEIAQRIVRDRQTLVTIMVKVACVALSDGKPKRLPAAVRTALEPFAQHATGESA</sequence>
<dbReference type="NCBIfam" id="TIGR00051">
    <property type="entry name" value="YbgC/FadM family acyl-CoA thioesterase"/>
    <property type="match status" value="1"/>
</dbReference>
<keyword evidence="4" id="KW-1185">Reference proteome</keyword>
<organism evidence="3 4">
    <name type="scientific">Tistlia consotensis USBA 355</name>
    <dbReference type="NCBI Taxonomy" id="560819"/>
    <lineage>
        <taxon>Bacteria</taxon>
        <taxon>Pseudomonadati</taxon>
        <taxon>Pseudomonadota</taxon>
        <taxon>Alphaproteobacteria</taxon>
        <taxon>Rhodospirillales</taxon>
        <taxon>Rhodovibrionaceae</taxon>
        <taxon>Tistlia</taxon>
    </lineage>
</organism>
<dbReference type="GO" id="GO:0047617">
    <property type="term" value="F:fatty acyl-CoA hydrolase activity"/>
    <property type="evidence" value="ECO:0007669"/>
    <property type="project" value="TreeGrafter"/>
</dbReference>
<dbReference type="InterPro" id="IPR014166">
    <property type="entry name" value="Tol-Pal_acyl-CoA_thioesterase"/>
</dbReference>
<dbReference type="FunFam" id="3.10.129.10:FF:000004">
    <property type="entry name" value="Tol-pal system-associated acyl-CoA thioesterase"/>
    <property type="match status" value="1"/>
</dbReference>
<proteinExistence type="inferred from homology"/>
<dbReference type="NCBIfam" id="TIGR02799">
    <property type="entry name" value="thio_ybgC"/>
    <property type="match status" value="1"/>
</dbReference>
<dbReference type="PIRSF" id="PIRSF003230">
    <property type="entry name" value="YbgC"/>
    <property type="match status" value="1"/>
</dbReference>